<feature type="transmembrane region" description="Helical" evidence="1">
    <location>
        <begin position="22"/>
        <end position="42"/>
    </location>
</feature>
<dbReference type="eggNOG" id="ENOG5030FMN">
    <property type="taxonomic scope" value="Bacteria"/>
</dbReference>
<reference evidence="6" key="2">
    <citation type="submission" date="2016-10" db="EMBL/GenBank/DDBJ databases">
        <authorList>
            <person name="de Groot N.N."/>
        </authorList>
    </citation>
    <scope>NUCLEOTIDE SEQUENCE [LARGE SCALE GENOMIC DNA]</scope>
    <source>
        <strain evidence="6">DSM 15758</strain>
    </source>
</reference>
<evidence type="ECO:0000313" key="7">
    <source>
        <dbReference type="Proteomes" id="UP000189310"/>
    </source>
</evidence>
<keyword evidence="1" id="KW-1133">Transmembrane helix</keyword>
<reference evidence="4" key="3">
    <citation type="submission" date="2016-10" db="EMBL/GenBank/DDBJ databases">
        <authorList>
            <person name="Varghese N."/>
            <person name="Submissions S."/>
        </authorList>
    </citation>
    <scope>NUCLEOTIDE SEQUENCE</scope>
    <source>
        <strain evidence="4">DSM 15758</strain>
    </source>
</reference>
<dbReference type="Pfam" id="PF11872">
    <property type="entry name" value="DUF3392"/>
    <property type="match status" value="1"/>
</dbReference>
<evidence type="ECO:0000313" key="5">
    <source>
        <dbReference type="Proteomes" id="UP000078356"/>
    </source>
</evidence>
<evidence type="ECO:0000313" key="2">
    <source>
        <dbReference type="EMBL" id="OAN23997.1"/>
    </source>
</evidence>
<dbReference type="Proteomes" id="UP000183046">
    <property type="component" value="Unassembled WGS sequence"/>
</dbReference>
<dbReference type="Proteomes" id="UP000078356">
    <property type="component" value="Unassembled WGS sequence"/>
</dbReference>
<organism evidence="2 5">
    <name type="scientific">Pseudomonas oryzihabitans</name>
    <dbReference type="NCBI Taxonomy" id="47885"/>
    <lineage>
        <taxon>Bacteria</taxon>
        <taxon>Pseudomonadati</taxon>
        <taxon>Pseudomonadota</taxon>
        <taxon>Gammaproteobacteria</taxon>
        <taxon>Pseudomonadales</taxon>
        <taxon>Pseudomonadaceae</taxon>
        <taxon>Pseudomonas</taxon>
    </lineage>
</organism>
<dbReference type="EMBL" id="LWCR01000067">
    <property type="protein sequence ID" value="OAN23997.1"/>
    <property type="molecule type" value="Genomic_DNA"/>
</dbReference>
<keyword evidence="1" id="KW-0812">Transmembrane</keyword>
<feature type="transmembrane region" description="Helical" evidence="1">
    <location>
        <begin position="54"/>
        <end position="78"/>
    </location>
</feature>
<feature type="transmembrane region" description="Helical" evidence="1">
    <location>
        <begin position="84"/>
        <end position="104"/>
    </location>
</feature>
<proteinExistence type="predicted"/>
<reference evidence="3 7" key="4">
    <citation type="submission" date="2017-01" db="EMBL/GenBank/DDBJ databases">
        <title>Pseudomonas psychrotolerans genome sequencing and assembly.</title>
        <authorList>
            <person name="Vyas B."/>
            <person name="Mayilraj S."/>
        </authorList>
    </citation>
    <scope>NUCLEOTIDE SEQUENCE [LARGE SCALE GENOMIC DNA]</scope>
    <source>
        <strain evidence="3 7">SDS18</strain>
    </source>
</reference>
<evidence type="ECO:0000313" key="3">
    <source>
        <dbReference type="EMBL" id="ONN68985.1"/>
    </source>
</evidence>
<dbReference type="AlphaFoldDB" id="A0A0D7FCN7"/>
<accession>A0A0D7FCN7</accession>
<dbReference type="EMBL" id="FMWB01000006">
    <property type="protein sequence ID" value="SCZ37509.1"/>
    <property type="molecule type" value="Genomic_DNA"/>
</dbReference>
<evidence type="ECO:0000313" key="6">
    <source>
        <dbReference type="Proteomes" id="UP000183046"/>
    </source>
</evidence>
<evidence type="ECO:0000256" key="1">
    <source>
        <dbReference type="SAM" id="Phobius"/>
    </source>
</evidence>
<dbReference type="Proteomes" id="UP000189310">
    <property type="component" value="Unassembled WGS sequence"/>
</dbReference>
<keyword evidence="7" id="KW-1185">Reference proteome</keyword>
<protein>
    <submittedName>
        <fullName evidence="2">Uncharacterized protein</fullName>
    </submittedName>
</protein>
<dbReference type="InterPro" id="IPR021813">
    <property type="entry name" value="DUF3392"/>
</dbReference>
<dbReference type="OrthoDB" id="6196761at2"/>
<accession>A0A1G5NL89</accession>
<keyword evidence="1" id="KW-0472">Membrane</keyword>
<comment type="caution">
    <text evidence="2">The sequence shown here is derived from an EMBL/GenBank/DDBJ whole genome shotgun (WGS) entry which is preliminary data.</text>
</comment>
<dbReference type="RefSeq" id="WP_007161657.1">
    <property type="nucleotide sequence ID" value="NZ_CP044074.1"/>
</dbReference>
<reference evidence="2 5" key="1">
    <citation type="submission" date="2016-04" db="EMBL/GenBank/DDBJ databases">
        <title>Draft Genome Sequences of Staphylococcus capitis Strain H36, S. capitis Strain H65, S. cohnii Strain H62, S. hominis Strain H69, Mycobacterium iranicum Strain H39, Plantibacter sp. Strain H53, Pseudomonas oryzihabitans Strain H72, and Microbacterium sp. Strain H83, isolated from residential settings.</title>
        <authorList>
            <person name="Lymperopoulou D."/>
            <person name="Adams R.I."/>
            <person name="Lindow S."/>
            <person name="Coil D.A."/>
            <person name="Jospin G."/>
            <person name="Eisen J.A."/>
        </authorList>
    </citation>
    <scope>NUCLEOTIDE SEQUENCE [LARGE SCALE GENOMIC DNA]</scope>
    <source>
        <strain evidence="2 5">H72</strain>
    </source>
</reference>
<dbReference type="STRING" id="237610.BJP27_17690"/>
<name>A0A0D7FCN7_9PSED</name>
<evidence type="ECO:0000313" key="4">
    <source>
        <dbReference type="EMBL" id="SCZ37509.1"/>
    </source>
</evidence>
<gene>
    <name evidence="2" type="ORF">A4V15_08120</name>
    <name evidence="3" type="ORF">BVL52_22105</name>
    <name evidence="4" type="ORF">SAMN05216279_106160</name>
</gene>
<dbReference type="PATRIC" id="fig|47885.6.peg.4649"/>
<sequence>MDFVLDHIADLSRWSRSHLDEVALAVTATLLVLFGSQVNAFIQARLGSLPTAVRVPAFALACLAIYGAAMTFLTPWVVKGLAQFNNYALAPVLLIGVCLLGVLAERRG</sequence>
<dbReference type="GeneID" id="57561069"/>
<dbReference type="EMBL" id="MTLN01000010">
    <property type="protein sequence ID" value="ONN68985.1"/>
    <property type="molecule type" value="Genomic_DNA"/>
</dbReference>